<dbReference type="AlphaFoldDB" id="A0A368QDR9"/>
<feature type="compositionally biased region" description="Acidic residues" evidence="1">
    <location>
        <begin position="151"/>
        <end position="161"/>
    </location>
</feature>
<feature type="compositionally biased region" description="Acidic residues" evidence="1">
    <location>
        <begin position="183"/>
        <end position="194"/>
    </location>
</feature>
<name>A0A368QDR9_SETIT</name>
<feature type="region of interest" description="Disordered" evidence="1">
    <location>
        <begin position="95"/>
        <end position="194"/>
    </location>
</feature>
<feature type="compositionally biased region" description="Basic and acidic residues" evidence="1">
    <location>
        <begin position="162"/>
        <end position="174"/>
    </location>
</feature>
<proteinExistence type="predicted"/>
<evidence type="ECO:0000313" key="2">
    <source>
        <dbReference type="EMBL" id="RCV16135.1"/>
    </source>
</evidence>
<organism evidence="2">
    <name type="scientific">Setaria italica</name>
    <name type="common">Foxtail millet</name>
    <name type="synonym">Panicum italicum</name>
    <dbReference type="NCBI Taxonomy" id="4555"/>
    <lineage>
        <taxon>Eukaryota</taxon>
        <taxon>Viridiplantae</taxon>
        <taxon>Streptophyta</taxon>
        <taxon>Embryophyta</taxon>
        <taxon>Tracheophyta</taxon>
        <taxon>Spermatophyta</taxon>
        <taxon>Magnoliopsida</taxon>
        <taxon>Liliopsida</taxon>
        <taxon>Poales</taxon>
        <taxon>Poaceae</taxon>
        <taxon>PACMAD clade</taxon>
        <taxon>Panicoideae</taxon>
        <taxon>Panicodae</taxon>
        <taxon>Paniceae</taxon>
        <taxon>Cenchrinae</taxon>
        <taxon>Setaria</taxon>
    </lineage>
</organism>
<accession>A0A368QDR9</accession>
<reference evidence="2" key="2">
    <citation type="submission" date="2015-07" db="EMBL/GenBank/DDBJ databases">
        <authorList>
            <person name="Noorani M."/>
        </authorList>
    </citation>
    <scope>NUCLEOTIDE SEQUENCE</scope>
    <source>
        <strain evidence="2">Yugu1</strain>
    </source>
</reference>
<dbReference type="EMBL" id="CM003530">
    <property type="protein sequence ID" value="RCV16135.1"/>
    <property type="molecule type" value="Genomic_DNA"/>
</dbReference>
<protein>
    <submittedName>
        <fullName evidence="2">Uncharacterized protein</fullName>
    </submittedName>
</protein>
<evidence type="ECO:0000256" key="1">
    <source>
        <dbReference type="SAM" id="MobiDB-lite"/>
    </source>
</evidence>
<reference evidence="2" key="1">
    <citation type="journal article" date="2012" name="Nat. Biotechnol.">
        <title>Reference genome sequence of the model plant Setaria.</title>
        <authorList>
            <person name="Bennetzen J.L."/>
            <person name="Schmutz J."/>
            <person name="Wang H."/>
            <person name="Percifield R."/>
            <person name="Hawkins J."/>
            <person name="Pontaroli A.C."/>
            <person name="Estep M."/>
            <person name="Feng L."/>
            <person name="Vaughn J.N."/>
            <person name="Grimwood J."/>
            <person name="Jenkins J."/>
            <person name="Barry K."/>
            <person name="Lindquist E."/>
            <person name="Hellsten U."/>
            <person name="Deshpande S."/>
            <person name="Wang X."/>
            <person name="Wu X."/>
            <person name="Mitros T."/>
            <person name="Triplett J."/>
            <person name="Yang X."/>
            <person name="Ye C.Y."/>
            <person name="Mauro-Herrera M."/>
            <person name="Wang L."/>
            <person name="Li P."/>
            <person name="Sharma M."/>
            <person name="Sharma R."/>
            <person name="Ronald P.C."/>
            <person name="Panaud O."/>
            <person name="Kellogg E.A."/>
            <person name="Brutnell T.P."/>
            <person name="Doust A.N."/>
            <person name="Tuskan G.A."/>
            <person name="Rokhsar D."/>
            <person name="Devos K.M."/>
        </authorList>
    </citation>
    <scope>NUCLEOTIDE SEQUENCE [LARGE SCALE GENOMIC DNA]</scope>
    <source>
        <strain evidence="2">Yugu1</strain>
    </source>
</reference>
<feature type="compositionally biased region" description="Basic and acidic residues" evidence="1">
    <location>
        <begin position="98"/>
        <end position="119"/>
    </location>
</feature>
<sequence length="194" mass="21396">MTPPGHLGRLAPNQPASLACPIRSLLPLTSSAPVLHLRYRPRELLCCHARISSTLPRSILAVQAAPNPSPRAINPPFPTVPNLAVALGFPPILSWNRGGREREKAPGKEKEGGSHEEKAAANWRGSAAPRTPPRRRRHATSSSFHATGNVEDTEMSQDPELYEDHYKEEDHSGTAREFAGYESDFDNNFDGWYD</sequence>
<gene>
    <name evidence="2" type="ORF">SETIT_3G113500v2</name>
</gene>